<feature type="transmembrane region" description="Helical" evidence="1">
    <location>
        <begin position="307"/>
        <end position="327"/>
    </location>
</feature>
<feature type="transmembrane region" description="Helical" evidence="1">
    <location>
        <begin position="146"/>
        <end position="164"/>
    </location>
</feature>
<dbReference type="EMBL" id="CP055156">
    <property type="protein sequence ID" value="QNF33821.1"/>
    <property type="molecule type" value="Genomic_DNA"/>
</dbReference>
<accession>A0A7G7G9I7</accession>
<feature type="transmembrane region" description="Helical" evidence="1">
    <location>
        <begin position="215"/>
        <end position="235"/>
    </location>
</feature>
<feature type="transmembrane region" description="Helical" evidence="1">
    <location>
        <begin position="334"/>
        <end position="356"/>
    </location>
</feature>
<evidence type="ECO:0008006" key="4">
    <source>
        <dbReference type="Google" id="ProtNLM"/>
    </source>
</evidence>
<keyword evidence="1" id="KW-1133">Transmembrane helix</keyword>
<organism evidence="2 3">
    <name type="scientific">Adhaeribacter swui</name>
    <dbReference type="NCBI Taxonomy" id="2086471"/>
    <lineage>
        <taxon>Bacteria</taxon>
        <taxon>Pseudomonadati</taxon>
        <taxon>Bacteroidota</taxon>
        <taxon>Cytophagia</taxon>
        <taxon>Cytophagales</taxon>
        <taxon>Hymenobacteraceae</taxon>
        <taxon>Adhaeribacter</taxon>
    </lineage>
</organism>
<evidence type="ECO:0000313" key="3">
    <source>
        <dbReference type="Proteomes" id="UP000515237"/>
    </source>
</evidence>
<dbReference type="AlphaFoldDB" id="A0A7G7G9I7"/>
<gene>
    <name evidence="2" type="ORF">HUW51_14235</name>
</gene>
<reference evidence="2 3" key="1">
    <citation type="journal article" date="2018" name="Int. J. Syst. Evol. Microbiol.">
        <title>Adhaeribacter swui sp. nov., isolated from wet mud.</title>
        <authorList>
            <person name="Kim D.U."/>
            <person name="Kim K.W."/>
            <person name="Kang M.S."/>
            <person name="Kim J.Y."/>
            <person name="Jang J.H."/>
            <person name="Kim M.K."/>
        </authorList>
    </citation>
    <scope>NUCLEOTIDE SEQUENCE [LARGE SCALE GENOMIC DNA]</scope>
    <source>
        <strain evidence="2 3">KCTC 52873</strain>
    </source>
</reference>
<proteinExistence type="predicted"/>
<feature type="transmembrane region" description="Helical" evidence="1">
    <location>
        <begin position="368"/>
        <end position="386"/>
    </location>
</feature>
<dbReference type="KEGG" id="aswu:HUW51_14235"/>
<evidence type="ECO:0000313" key="2">
    <source>
        <dbReference type="EMBL" id="QNF33821.1"/>
    </source>
</evidence>
<keyword evidence="3" id="KW-1185">Reference proteome</keyword>
<evidence type="ECO:0000256" key="1">
    <source>
        <dbReference type="SAM" id="Phobius"/>
    </source>
</evidence>
<keyword evidence="1" id="KW-0472">Membrane</keyword>
<feature type="transmembrane region" description="Helical" evidence="1">
    <location>
        <begin position="121"/>
        <end position="139"/>
    </location>
</feature>
<protein>
    <recommendedName>
        <fullName evidence="4">Glycosyltransferase family 39 protein</fullName>
    </recommendedName>
</protein>
<feature type="transmembrane region" description="Helical" evidence="1">
    <location>
        <begin position="170"/>
        <end position="203"/>
    </location>
</feature>
<name>A0A7G7G9I7_9BACT</name>
<sequence length="403" mass="45604">MIGAIALGIIYQFYYGGGRPSGDTFNYYNQGQIIVQAINRSFSTGLKLFMANGEFDQGTLQYASRILWYRSPTEYFIVKLSAFFSLLSFNTYTVIGLFFAVLSFSGMWALYQTFLKMFPQLYKELAIAVFFLPSVFFWGSGLLKDSITLGALGWLFYGFYATFIQKKNLLLSGLIILGAAYVIYTVKVYILLSFLPPALFWVFTENNQRIKSKALRNLAKPIFIGLGLVVAYLGATKLTEGDTKYDLNNIEERSRINTIYLTQQVQTGSAYNIGIFDGSISSLLTVGPQAIIVALYRPFLWEVRNPVMFLSAIEASIFIFLTLRFFFKTGFFKTLFLIGSKPILTFCFLFSLILAFGVGTNSGNFGTLVRYKIPFMPFYLAALYIMPSYTKRPKKLVRLVKTA</sequence>
<feature type="transmembrane region" description="Helical" evidence="1">
    <location>
        <begin position="75"/>
        <end position="101"/>
    </location>
</feature>
<dbReference type="Proteomes" id="UP000515237">
    <property type="component" value="Chromosome"/>
</dbReference>
<keyword evidence="1" id="KW-0812">Transmembrane</keyword>